<sequence length="282" mass="29346">MLRPALLGLLALGAAGCIPRPPAPASPPRVTGADPADSCGPQVVVFVSAGDLLGEPPRRQDPPGAAELAAELRRENAALERLQIAFDALLYCRWTEVRVIRADAASGAIRSAEASRRLARASGHVNGDLARARQFRNRLTERSTRIEAAVERLAPGTNAALLAERAAREAPARAVASAPIALRLRPDLGAPQVGRVAAGTEVSLRPSTGGFAYIDAGIGAQGYAQSGGFTLLQARRAPVAEGTGPGRELRELAASNLAKRDNFAESLDLAERSAASGFETGL</sequence>
<dbReference type="EMBL" id="FMZX01000001">
    <property type="protein sequence ID" value="SDC19612.1"/>
    <property type="molecule type" value="Genomic_DNA"/>
</dbReference>
<gene>
    <name evidence="1" type="ORF">SAMN04487779_1001213</name>
</gene>
<dbReference type="Proteomes" id="UP000198925">
    <property type="component" value="Unassembled WGS sequence"/>
</dbReference>
<dbReference type="RefSeq" id="WP_090659634.1">
    <property type="nucleotide sequence ID" value="NZ_FMZX01000001.1"/>
</dbReference>
<evidence type="ECO:0000313" key="2">
    <source>
        <dbReference type="Proteomes" id="UP000198925"/>
    </source>
</evidence>
<dbReference type="STRING" id="938405.SAMN02927895_00399"/>
<evidence type="ECO:0000313" key="1">
    <source>
        <dbReference type="EMBL" id="SDC19612.1"/>
    </source>
</evidence>
<protein>
    <submittedName>
        <fullName evidence="1">Uncharacterized protein</fullName>
    </submittedName>
</protein>
<dbReference type="AlphaFoldDB" id="A0A1G6JLG6"/>
<name>A0A1G6JLG6_9PROT</name>
<reference evidence="1 2" key="1">
    <citation type="submission" date="2016-10" db="EMBL/GenBank/DDBJ databases">
        <authorList>
            <person name="de Groot N.N."/>
        </authorList>
    </citation>
    <scope>NUCLEOTIDE SEQUENCE [LARGE SCALE GENOMIC DNA]</scope>
    <source>
        <strain evidence="1 2">CPCC 100156</strain>
    </source>
</reference>
<proteinExistence type="predicted"/>
<keyword evidence="2" id="KW-1185">Reference proteome</keyword>
<accession>A0A1G6JLG6</accession>
<dbReference type="PROSITE" id="PS51257">
    <property type="entry name" value="PROKAR_LIPOPROTEIN"/>
    <property type="match status" value="1"/>
</dbReference>
<organism evidence="1 2">
    <name type="scientific">Belnapia rosea</name>
    <dbReference type="NCBI Taxonomy" id="938405"/>
    <lineage>
        <taxon>Bacteria</taxon>
        <taxon>Pseudomonadati</taxon>
        <taxon>Pseudomonadota</taxon>
        <taxon>Alphaproteobacteria</taxon>
        <taxon>Acetobacterales</taxon>
        <taxon>Roseomonadaceae</taxon>
        <taxon>Belnapia</taxon>
    </lineage>
</organism>